<dbReference type="Proteomes" id="UP000298030">
    <property type="component" value="Unassembled WGS sequence"/>
</dbReference>
<sequence length="409" mass="45924">MSNHQPSSSHPISAQAMLEGNTDGVPDFSDHVRTLRSVSDLRDITINGKHEDGQQVMDYFLSRARAAGRVYAQSSGNWPDEVKAKFTLLLLSELAITHSIYSHLILRFPSGITVPAFYRELTVRNIKHDGKILNASKVGEALTLSQTDPEIPKHQFCWWTSLAALSTSTKDYARHIEQIMKKWPTDRKHFPLRVPTPSVTLHDTITNIQMLTGTELLSYMTSLTEFREEVEGQMATTLDAMTRMIEKATVKTWLTCFESELNTSLSLFALASILTGNAIVHSPILRFCSQHYSYTLWSKSNKQAFGELLDQMPPPPIHVEGVLPCSWWLTPPSQLQTLLPPEDIIPSLMIQCWARVRDCAEAPTDDSIIRDTRLLNMAATSAGIYTRFVGSWLTKTQASLDAMMHLVPP</sequence>
<proteinExistence type="predicted"/>
<reference evidence="1 2" key="1">
    <citation type="journal article" date="2019" name="Nat. Ecol. Evol.">
        <title>Megaphylogeny resolves global patterns of mushroom evolution.</title>
        <authorList>
            <person name="Varga T."/>
            <person name="Krizsan K."/>
            <person name="Foldi C."/>
            <person name="Dima B."/>
            <person name="Sanchez-Garcia M."/>
            <person name="Sanchez-Ramirez S."/>
            <person name="Szollosi G.J."/>
            <person name="Szarkandi J.G."/>
            <person name="Papp V."/>
            <person name="Albert L."/>
            <person name="Andreopoulos W."/>
            <person name="Angelini C."/>
            <person name="Antonin V."/>
            <person name="Barry K.W."/>
            <person name="Bougher N.L."/>
            <person name="Buchanan P."/>
            <person name="Buyck B."/>
            <person name="Bense V."/>
            <person name="Catcheside P."/>
            <person name="Chovatia M."/>
            <person name="Cooper J."/>
            <person name="Damon W."/>
            <person name="Desjardin D."/>
            <person name="Finy P."/>
            <person name="Geml J."/>
            <person name="Haridas S."/>
            <person name="Hughes K."/>
            <person name="Justo A."/>
            <person name="Karasinski D."/>
            <person name="Kautmanova I."/>
            <person name="Kiss B."/>
            <person name="Kocsube S."/>
            <person name="Kotiranta H."/>
            <person name="LaButti K.M."/>
            <person name="Lechner B.E."/>
            <person name="Liimatainen K."/>
            <person name="Lipzen A."/>
            <person name="Lukacs Z."/>
            <person name="Mihaltcheva S."/>
            <person name="Morgado L.N."/>
            <person name="Niskanen T."/>
            <person name="Noordeloos M.E."/>
            <person name="Ohm R.A."/>
            <person name="Ortiz-Santana B."/>
            <person name="Ovrebo C."/>
            <person name="Racz N."/>
            <person name="Riley R."/>
            <person name="Savchenko A."/>
            <person name="Shiryaev A."/>
            <person name="Soop K."/>
            <person name="Spirin V."/>
            <person name="Szebenyi C."/>
            <person name="Tomsovsky M."/>
            <person name="Tulloss R.E."/>
            <person name="Uehling J."/>
            <person name="Grigoriev I.V."/>
            <person name="Vagvolgyi C."/>
            <person name="Papp T."/>
            <person name="Martin F.M."/>
            <person name="Miettinen O."/>
            <person name="Hibbett D.S."/>
            <person name="Nagy L.G."/>
        </authorList>
    </citation>
    <scope>NUCLEOTIDE SEQUENCE [LARGE SCALE GENOMIC DNA]</scope>
    <source>
        <strain evidence="1 2">FP101781</strain>
    </source>
</reference>
<comment type="caution">
    <text evidence="1">The sequence shown here is derived from an EMBL/GenBank/DDBJ whole genome shotgun (WGS) entry which is preliminary data.</text>
</comment>
<dbReference type="AlphaFoldDB" id="A0A4Y7RMP0"/>
<evidence type="ECO:0000313" key="2">
    <source>
        <dbReference type="Proteomes" id="UP000298030"/>
    </source>
</evidence>
<gene>
    <name evidence="1" type="ORF">FA13DRAFT_1806390</name>
</gene>
<organism evidence="1 2">
    <name type="scientific">Coprinellus micaceus</name>
    <name type="common">Glistening ink-cap mushroom</name>
    <name type="synonym">Coprinus micaceus</name>
    <dbReference type="NCBI Taxonomy" id="71717"/>
    <lineage>
        <taxon>Eukaryota</taxon>
        <taxon>Fungi</taxon>
        <taxon>Dikarya</taxon>
        <taxon>Basidiomycota</taxon>
        <taxon>Agaricomycotina</taxon>
        <taxon>Agaricomycetes</taxon>
        <taxon>Agaricomycetidae</taxon>
        <taxon>Agaricales</taxon>
        <taxon>Agaricineae</taxon>
        <taxon>Psathyrellaceae</taxon>
        <taxon>Coprinellus</taxon>
    </lineage>
</organism>
<accession>A0A4Y7RMP0</accession>
<keyword evidence="2" id="KW-1185">Reference proteome</keyword>
<dbReference type="EMBL" id="QPFP01000478">
    <property type="protein sequence ID" value="TEB10133.1"/>
    <property type="molecule type" value="Genomic_DNA"/>
</dbReference>
<protein>
    <submittedName>
        <fullName evidence="1">Uncharacterized protein</fullName>
    </submittedName>
</protein>
<dbReference type="OrthoDB" id="3068265at2759"/>
<name>A0A4Y7RMP0_COPMI</name>
<evidence type="ECO:0000313" key="1">
    <source>
        <dbReference type="EMBL" id="TEB10133.1"/>
    </source>
</evidence>